<sequence length="85" mass="9765">MSTAELKLQIFRQIDSLDQKSLEKLHHIVDRLIDPPSNSNDWDELTEQQQQGILDAVEEAEAGYLVSHEEVMKKARTKINNAILH</sequence>
<keyword evidence="2" id="KW-1185">Reference proteome</keyword>
<accession>A0A1R3T0B8</accession>
<dbReference type="Proteomes" id="UP000187464">
    <property type="component" value="Chromosome I"/>
</dbReference>
<protein>
    <recommendedName>
        <fullName evidence="3">Addiction module component</fullName>
    </recommendedName>
</protein>
<proteinExistence type="predicted"/>
<dbReference type="AlphaFoldDB" id="A0A1R3T0B8"/>
<evidence type="ECO:0000313" key="2">
    <source>
        <dbReference type="Proteomes" id="UP000187464"/>
    </source>
</evidence>
<gene>
    <name evidence="1" type="ORF">PSM36_3077</name>
</gene>
<dbReference type="KEGG" id="psac:PSM36_3077"/>
<evidence type="ECO:0008006" key="3">
    <source>
        <dbReference type="Google" id="ProtNLM"/>
    </source>
</evidence>
<organism evidence="1 2">
    <name type="scientific">Proteiniphilum saccharofermentans</name>
    <dbReference type="NCBI Taxonomy" id="1642647"/>
    <lineage>
        <taxon>Bacteria</taxon>
        <taxon>Pseudomonadati</taxon>
        <taxon>Bacteroidota</taxon>
        <taxon>Bacteroidia</taxon>
        <taxon>Bacteroidales</taxon>
        <taxon>Dysgonomonadaceae</taxon>
        <taxon>Proteiniphilum</taxon>
    </lineage>
</organism>
<reference evidence="1 2" key="1">
    <citation type="submission" date="2016-08" db="EMBL/GenBank/DDBJ databases">
        <authorList>
            <person name="Seilhamer J.J."/>
        </authorList>
    </citation>
    <scope>NUCLEOTIDE SEQUENCE [LARGE SCALE GENOMIC DNA]</scope>
    <source>
        <strain evidence="1">M3/6</strain>
    </source>
</reference>
<dbReference type="EMBL" id="LT605205">
    <property type="protein sequence ID" value="SCD21866.1"/>
    <property type="molecule type" value="Genomic_DNA"/>
</dbReference>
<name>A0A1R3T0B8_9BACT</name>
<evidence type="ECO:0000313" key="1">
    <source>
        <dbReference type="EMBL" id="SCD21866.1"/>
    </source>
</evidence>